<name>R4MH82_MYCTX</name>
<evidence type="ECO:0000256" key="1">
    <source>
        <dbReference type="SAM" id="MobiDB-lite"/>
    </source>
</evidence>
<gene>
    <name evidence="3" type="ORF">J113_19690</name>
</gene>
<dbReference type="CDD" id="cd00657">
    <property type="entry name" value="Ferritin_like"/>
    <property type="match status" value="1"/>
</dbReference>
<dbReference type="Pfam" id="PF14530">
    <property type="entry name" value="DUF4439"/>
    <property type="match status" value="1"/>
</dbReference>
<organism evidence="3 4">
    <name type="scientific">Mycobacterium tuberculosis CAS/NITR204</name>
    <dbReference type="NCBI Taxonomy" id="1310114"/>
    <lineage>
        <taxon>Bacteria</taxon>
        <taxon>Bacillati</taxon>
        <taxon>Actinomycetota</taxon>
        <taxon>Actinomycetes</taxon>
        <taxon>Mycobacteriales</taxon>
        <taxon>Mycobacteriaceae</taxon>
        <taxon>Mycobacterium</taxon>
        <taxon>Mycobacterium tuberculosis complex</taxon>
    </lineage>
</organism>
<feature type="region of interest" description="Disordered" evidence="1">
    <location>
        <begin position="57"/>
        <end position="84"/>
    </location>
</feature>
<dbReference type="SUPFAM" id="SSF47240">
    <property type="entry name" value="Ferritin-like"/>
    <property type="match status" value="1"/>
</dbReference>
<accession>R4MH82</accession>
<dbReference type="BioCyc" id="MTUB1310114:G13A2-2862-MONOMER"/>
<protein>
    <recommendedName>
        <fullName evidence="2">DUF4439 domain-containing protein</fullName>
    </recommendedName>
</protein>
<dbReference type="InterPro" id="IPR029447">
    <property type="entry name" value="DUF4439"/>
</dbReference>
<feature type="region of interest" description="Disordered" evidence="1">
    <location>
        <begin position="91"/>
        <end position="110"/>
    </location>
</feature>
<dbReference type="EMBL" id="CP005386">
    <property type="protein sequence ID" value="AGL28283.1"/>
    <property type="molecule type" value="Genomic_DNA"/>
</dbReference>
<dbReference type="InterPro" id="IPR009078">
    <property type="entry name" value="Ferritin-like_SF"/>
</dbReference>
<sequence length="262" mass="27378">MLAGGAALAALGVVSACGESAPKAPAVEELRSPLDQARHDGALAAAAATAIGIPPQVARRADRRRHSANLACSPGHRDRPGRGQAGIRYERNQQLQSQPNRSGGTATSGVRRDRFAAHVSGGSQSTSGDDIGLPSRVARLHCRVLHRLLYGCARAFRPVDMTSSEPAHGATPKRSPSEGSADNAALCDALAVEHATIYGYGIVSALSPPGVNFLVADALKQHRHRRDDVIVMLSARGVTAPIAAAGYQLPRPGRAARPTRHD</sequence>
<reference evidence="3 4" key="1">
    <citation type="journal article" date="2013" name="Genome Announc.">
        <title>Whole-Genome Sequences of Four Clinical Isolates of Mycobacterium tuberculosis from Tamil Nadu, South India.</title>
        <authorList>
            <person name="Narayanan S."/>
            <person name="Deshpande U."/>
        </authorList>
    </citation>
    <scope>NUCLEOTIDE SEQUENCE [LARGE SCALE GENOMIC DNA]</scope>
    <source>
        <strain evidence="3 4">CAS/NITR204</strain>
    </source>
</reference>
<feature type="domain" description="DUF4439" evidence="2">
    <location>
        <begin position="185"/>
        <end position="252"/>
    </location>
</feature>
<evidence type="ECO:0000259" key="2">
    <source>
        <dbReference type="Pfam" id="PF14530"/>
    </source>
</evidence>
<dbReference type="Gene3D" id="1.20.1260.10">
    <property type="match status" value="1"/>
</dbReference>
<feature type="compositionally biased region" description="Polar residues" evidence="1">
    <location>
        <begin position="92"/>
        <end position="108"/>
    </location>
</feature>
<feature type="region of interest" description="Disordered" evidence="1">
    <location>
        <begin position="162"/>
        <end position="181"/>
    </location>
</feature>
<dbReference type="InterPro" id="IPR012347">
    <property type="entry name" value="Ferritin-like"/>
</dbReference>
<dbReference type="HOGENOM" id="CLU_1061000_0_0_11"/>
<dbReference type="KEGG" id="mtuc:J113_19690"/>
<proteinExistence type="predicted"/>
<evidence type="ECO:0000313" key="4">
    <source>
        <dbReference type="Proteomes" id="UP000013548"/>
    </source>
</evidence>
<evidence type="ECO:0000313" key="3">
    <source>
        <dbReference type="EMBL" id="AGL28283.1"/>
    </source>
</evidence>
<dbReference type="AlphaFoldDB" id="R4MH82"/>
<dbReference type="Proteomes" id="UP000013548">
    <property type="component" value="Chromosome"/>
</dbReference>